<name>A0A075DXD2_9CAUD</name>
<dbReference type="Proteomes" id="UP000028860">
    <property type="component" value="Segment"/>
</dbReference>
<keyword evidence="2" id="KW-1185">Reference proteome</keyword>
<dbReference type="GeneID" id="22112185"/>
<evidence type="ECO:0000313" key="1">
    <source>
        <dbReference type="EMBL" id="AHY26824.1"/>
    </source>
</evidence>
<dbReference type="KEGG" id="vg:22112185"/>
<protein>
    <submittedName>
        <fullName evidence="1">Uncharacterized protein</fullName>
    </submittedName>
</protein>
<dbReference type="RefSeq" id="YP_009103264.1">
    <property type="nucleotide sequence ID" value="NC_025457.1"/>
</dbReference>
<organism evidence="1 2">
    <name type="scientific">Acinetobacter phage vB_AbaP_Acibel007</name>
    <dbReference type="NCBI Taxonomy" id="1481187"/>
    <lineage>
        <taxon>Viruses</taxon>
        <taxon>Duplodnaviria</taxon>
        <taxon>Heunggongvirae</taxon>
        <taxon>Uroviricota</taxon>
        <taxon>Caudoviricetes</taxon>
        <taxon>Autographivirales</taxon>
        <taxon>Autoscriptoviridae</taxon>
        <taxon>Beijerinckvirinae</taxon>
        <taxon>Daemvirus</taxon>
        <taxon>Daemvirus acibel007</taxon>
    </lineage>
</organism>
<sequence length="65" mass="6907">MSSIKVIVANVDVPKLASGVSKALSVAKAVSSTKVYKGKDKVEKALDRATVALDVGVSIYRLFKR</sequence>
<evidence type="ECO:0000313" key="2">
    <source>
        <dbReference type="Proteomes" id="UP000028860"/>
    </source>
</evidence>
<gene>
    <name evidence="1" type="ORF">vB_AbaP_Acibel007_53</name>
</gene>
<dbReference type="EMBL" id="KJ473423">
    <property type="protein sequence ID" value="AHY26824.1"/>
    <property type="molecule type" value="Genomic_DNA"/>
</dbReference>
<accession>A0A075DXD2</accession>
<proteinExistence type="predicted"/>
<reference evidence="1 2" key="1">
    <citation type="journal article" date="2014" name="PLoS ONE">
        <title>Characterization of Newly Isolated Lytic Bacteriophages Active against Acinetobacter baumannii.</title>
        <authorList>
            <person name="Merabishvili M."/>
            <person name="Vandenheuvel D."/>
            <person name="Kropinski A.M."/>
            <person name="Mast J."/>
            <person name="De Vos D."/>
            <person name="Verbeken G."/>
            <person name="Noben J.P."/>
            <person name="Lavigne R."/>
            <person name="Vaneechoutte M."/>
            <person name="Pirnay J.P."/>
        </authorList>
    </citation>
    <scope>NUCLEOTIDE SEQUENCE [LARGE SCALE GENOMIC DNA]</scope>
</reference>